<evidence type="ECO:0000313" key="3">
    <source>
        <dbReference type="Proteomes" id="UP001529369"/>
    </source>
</evidence>
<dbReference type="EMBL" id="JAUFPN010000197">
    <property type="protein sequence ID" value="MDN3567745.1"/>
    <property type="molecule type" value="Genomic_DNA"/>
</dbReference>
<dbReference type="PANTHER" id="PTHR30383">
    <property type="entry name" value="THIOESTERASE 1/PROTEASE 1/LYSOPHOSPHOLIPASE L1"/>
    <property type="match status" value="1"/>
</dbReference>
<dbReference type="RefSeq" id="WP_290319806.1">
    <property type="nucleotide sequence ID" value="NZ_JAUFPN010000197.1"/>
</dbReference>
<proteinExistence type="predicted"/>
<sequence>MQDLRLCCVGDSFTAGAGDETALGWPGRVAAAAWPRGVAVTAYNLGVRRDTSADIRRRAEAEVLARLLATGGDAHAVVFCFGANDATFEDGLPRVPPEASRDNAVALLGWSAARWPTLLLGPPPVLHDAAQDARVAALGPVLAAVAAALEVPFLPLHGPLSASHAWRAGAARGDGVHPDAAGYAAMAALVEAWPAWRRLSGG</sequence>
<accession>A0ABT8ADL4</accession>
<dbReference type="InterPro" id="IPR051532">
    <property type="entry name" value="Ester_Hydrolysis_Enzymes"/>
</dbReference>
<gene>
    <name evidence="2" type="ORF">QWZ14_25485</name>
</gene>
<keyword evidence="3" id="KW-1185">Reference proteome</keyword>
<dbReference type="Pfam" id="PF13472">
    <property type="entry name" value="Lipase_GDSL_2"/>
    <property type="match status" value="1"/>
</dbReference>
<protein>
    <submittedName>
        <fullName evidence="2">GDSL-type esterase/lipase family protein</fullName>
    </submittedName>
</protein>
<dbReference type="Proteomes" id="UP001529369">
    <property type="component" value="Unassembled WGS sequence"/>
</dbReference>
<dbReference type="InterPro" id="IPR036514">
    <property type="entry name" value="SGNH_hydro_sf"/>
</dbReference>
<dbReference type="SUPFAM" id="SSF52266">
    <property type="entry name" value="SGNH hydrolase"/>
    <property type="match status" value="1"/>
</dbReference>
<organism evidence="2 3">
    <name type="scientific">Paeniroseomonas aquatica</name>
    <dbReference type="NCBI Taxonomy" id="373043"/>
    <lineage>
        <taxon>Bacteria</taxon>
        <taxon>Pseudomonadati</taxon>
        <taxon>Pseudomonadota</taxon>
        <taxon>Alphaproteobacteria</taxon>
        <taxon>Acetobacterales</taxon>
        <taxon>Acetobacteraceae</taxon>
        <taxon>Paeniroseomonas</taxon>
    </lineage>
</organism>
<dbReference type="InterPro" id="IPR013830">
    <property type="entry name" value="SGNH_hydro"/>
</dbReference>
<evidence type="ECO:0000313" key="2">
    <source>
        <dbReference type="EMBL" id="MDN3567745.1"/>
    </source>
</evidence>
<evidence type="ECO:0000259" key="1">
    <source>
        <dbReference type="Pfam" id="PF13472"/>
    </source>
</evidence>
<reference evidence="3" key="1">
    <citation type="journal article" date="2019" name="Int. J. Syst. Evol. Microbiol.">
        <title>The Global Catalogue of Microorganisms (GCM) 10K type strain sequencing project: providing services to taxonomists for standard genome sequencing and annotation.</title>
        <authorList>
            <consortium name="The Broad Institute Genomics Platform"/>
            <consortium name="The Broad Institute Genome Sequencing Center for Infectious Disease"/>
            <person name="Wu L."/>
            <person name="Ma J."/>
        </authorList>
    </citation>
    <scope>NUCLEOTIDE SEQUENCE [LARGE SCALE GENOMIC DNA]</scope>
    <source>
        <strain evidence="3">CECT 7131</strain>
    </source>
</reference>
<comment type="caution">
    <text evidence="2">The sequence shown here is derived from an EMBL/GenBank/DDBJ whole genome shotgun (WGS) entry which is preliminary data.</text>
</comment>
<dbReference type="Gene3D" id="3.40.50.1110">
    <property type="entry name" value="SGNH hydrolase"/>
    <property type="match status" value="1"/>
</dbReference>
<name>A0ABT8ADL4_9PROT</name>
<feature type="domain" description="SGNH hydrolase-type esterase" evidence="1">
    <location>
        <begin position="8"/>
        <end position="185"/>
    </location>
</feature>